<dbReference type="Proteomes" id="UP000581769">
    <property type="component" value="Unassembled WGS sequence"/>
</dbReference>
<dbReference type="EMBL" id="JACHMG010000001">
    <property type="protein sequence ID" value="MBB4684045.1"/>
    <property type="molecule type" value="Genomic_DNA"/>
</dbReference>
<sequence>MALKDLIDDSVLADARKIDAFARDHGKSLPSVEHTLRLVRDVDTDRLRTVGKDVWGIGGEDGADLVGTSVNACIGGLSQASEQTAAWTGDANNAYVHRVNQTKKALEDMERPAQDVGKALVTIADAWDQIFGSSFADILAIIGLILSIIGVVAAIIVGVTGVGAVVGLIIGVISIIVGAVSIWWTIHSNEQAKIEALESASREAGETMNSATTAKP</sequence>
<keyword evidence="1" id="KW-0812">Transmembrane</keyword>
<evidence type="ECO:0000313" key="3">
    <source>
        <dbReference type="Proteomes" id="UP000581769"/>
    </source>
</evidence>
<protein>
    <submittedName>
        <fullName evidence="2">Uncharacterized protein</fullName>
    </submittedName>
</protein>
<organism evidence="2 3">
    <name type="scientific">Amycolatopsis jiangsuensis</name>
    <dbReference type="NCBI Taxonomy" id="1181879"/>
    <lineage>
        <taxon>Bacteria</taxon>
        <taxon>Bacillati</taxon>
        <taxon>Actinomycetota</taxon>
        <taxon>Actinomycetes</taxon>
        <taxon>Pseudonocardiales</taxon>
        <taxon>Pseudonocardiaceae</taxon>
        <taxon>Amycolatopsis</taxon>
    </lineage>
</organism>
<keyword evidence="1" id="KW-0472">Membrane</keyword>
<feature type="transmembrane region" description="Helical" evidence="1">
    <location>
        <begin position="138"/>
        <end position="159"/>
    </location>
</feature>
<gene>
    <name evidence="2" type="ORF">BJY18_001530</name>
</gene>
<feature type="transmembrane region" description="Helical" evidence="1">
    <location>
        <begin position="165"/>
        <end position="186"/>
    </location>
</feature>
<keyword evidence="1" id="KW-1133">Transmembrane helix</keyword>
<evidence type="ECO:0000256" key="1">
    <source>
        <dbReference type="SAM" id="Phobius"/>
    </source>
</evidence>
<comment type="caution">
    <text evidence="2">The sequence shown here is derived from an EMBL/GenBank/DDBJ whole genome shotgun (WGS) entry which is preliminary data.</text>
</comment>
<evidence type="ECO:0000313" key="2">
    <source>
        <dbReference type="EMBL" id="MBB4684045.1"/>
    </source>
</evidence>
<reference evidence="2 3" key="1">
    <citation type="submission" date="2020-08" db="EMBL/GenBank/DDBJ databases">
        <title>Sequencing the genomes of 1000 actinobacteria strains.</title>
        <authorList>
            <person name="Klenk H.-P."/>
        </authorList>
    </citation>
    <scope>NUCLEOTIDE SEQUENCE [LARGE SCALE GENOMIC DNA]</scope>
    <source>
        <strain evidence="2 3">DSM 45859</strain>
    </source>
</reference>
<proteinExistence type="predicted"/>
<dbReference type="RefSeq" id="WP_184778871.1">
    <property type="nucleotide sequence ID" value="NZ_JACHMG010000001.1"/>
</dbReference>
<keyword evidence="3" id="KW-1185">Reference proteome</keyword>
<name>A0A840IRH4_9PSEU</name>
<dbReference type="Gene3D" id="1.10.287.1060">
    <property type="entry name" value="ESAT-6-like"/>
    <property type="match status" value="1"/>
</dbReference>
<dbReference type="SUPFAM" id="SSF140453">
    <property type="entry name" value="EsxAB dimer-like"/>
    <property type="match status" value="1"/>
</dbReference>
<dbReference type="InterPro" id="IPR036689">
    <property type="entry name" value="ESAT-6-like_sf"/>
</dbReference>
<dbReference type="AlphaFoldDB" id="A0A840IRH4"/>
<accession>A0A840IRH4</accession>